<dbReference type="InterPro" id="IPR021115">
    <property type="entry name" value="Pyridoxal-P_BS"/>
</dbReference>
<dbReference type="STRING" id="45074.Lsan_2936"/>
<evidence type="ECO:0000313" key="7">
    <source>
        <dbReference type="Proteomes" id="UP000054703"/>
    </source>
</evidence>
<evidence type="ECO:0000256" key="3">
    <source>
        <dbReference type="ARBA" id="ARBA00023239"/>
    </source>
</evidence>
<protein>
    <submittedName>
        <fullName evidence="6">Pyridoxal-dependent decarboxylase</fullName>
        <ecNumber evidence="6">4.1.1.-</ecNumber>
    </submittedName>
</protein>
<sequence>MLEKNSLSLMPEILNCLEAGFSHLPPYMQEVDRESIRNVLLTVAEKMRDNFPYPHPLYAGQMLKPPHPIARLAYTLALWINPNNHAIDGGRASSYMEKQAVAHIAQMFGWQTHLGHLCSGGTMANLEALWIASKLNPGKKILASSQAHYTHQRLCSVLGIPFETVDVNDKGQMDLVDLENKLKVGDVGTVVITLGTTSIGALDPLTEILRLKSIYSFRIHADCAYGGYFTLCSNLAASATEHFNHLIEVDSLVVDPHKHGLQPYGCGCILFKDTSVGQFYKHDSPYTYFSSSELHLGEISLECSRPGASAVALWATHQLLPLIRNAQFAMDLEKSKQAASMLYHNLAHHPKFLVAMPPELDIVVWAPKAPNVKAISNLSQQFFDLSAQSDLHLALIRLPKSILKSHWALLEWDDEYVTLLRSCLMKSEHLDWMDEIWGRLTHVIDLMNVS</sequence>
<dbReference type="Gene3D" id="3.40.640.10">
    <property type="entry name" value="Type I PLP-dependent aspartate aminotransferase-like (Major domain)"/>
    <property type="match status" value="1"/>
</dbReference>
<comment type="caution">
    <text evidence="6">The sequence shown here is derived from an EMBL/GenBank/DDBJ whole genome shotgun (WGS) entry which is preliminary data.</text>
</comment>
<dbReference type="GO" id="GO:0030170">
    <property type="term" value="F:pyridoxal phosphate binding"/>
    <property type="evidence" value="ECO:0007669"/>
    <property type="project" value="InterPro"/>
</dbReference>
<dbReference type="RefSeq" id="WP_058514896.1">
    <property type="nucleotide sequence ID" value="NZ_CAAAIH010000028.1"/>
</dbReference>
<dbReference type="PANTHER" id="PTHR42735">
    <property type="match status" value="1"/>
</dbReference>
<feature type="modified residue" description="N6-(pyridoxal phosphate)lysine" evidence="4">
    <location>
        <position position="258"/>
    </location>
</feature>
<name>A0A0W0YIJ3_9GAMM</name>
<evidence type="ECO:0000256" key="2">
    <source>
        <dbReference type="ARBA" id="ARBA00022898"/>
    </source>
</evidence>
<evidence type="ECO:0000256" key="1">
    <source>
        <dbReference type="ARBA" id="ARBA00001933"/>
    </source>
</evidence>
<dbReference type="PROSITE" id="PS00392">
    <property type="entry name" value="DDC_GAD_HDC_YDC"/>
    <property type="match status" value="1"/>
</dbReference>
<dbReference type="AlphaFoldDB" id="A0A0W0YIJ3"/>
<evidence type="ECO:0000256" key="4">
    <source>
        <dbReference type="PIRSR" id="PIRSR602129-50"/>
    </source>
</evidence>
<comment type="similarity">
    <text evidence="5">Belongs to the group II decarboxylase family.</text>
</comment>
<reference evidence="6 7" key="1">
    <citation type="submission" date="2015-11" db="EMBL/GenBank/DDBJ databases">
        <title>Genomic analysis of 38 Legionella species identifies large and diverse effector repertoires.</title>
        <authorList>
            <person name="Burstein D."/>
            <person name="Amaro F."/>
            <person name="Zusman T."/>
            <person name="Lifshitz Z."/>
            <person name="Cohen O."/>
            <person name="Gilbert J.A."/>
            <person name="Pupko T."/>
            <person name="Shuman H.A."/>
            <person name="Segal G."/>
        </authorList>
    </citation>
    <scope>NUCLEOTIDE SEQUENCE [LARGE SCALE GENOMIC DNA]</scope>
    <source>
        <strain evidence="6 7">SC-63-C7</strain>
    </source>
</reference>
<keyword evidence="2 4" id="KW-0663">Pyridoxal phosphate</keyword>
<comment type="cofactor">
    <cofactor evidence="1 4 5">
        <name>pyridoxal 5'-phosphate</name>
        <dbReference type="ChEBI" id="CHEBI:597326"/>
    </cofactor>
</comment>
<dbReference type="OrthoDB" id="9803665at2"/>
<evidence type="ECO:0000256" key="5">
    <source>
        <dbReference type="RuleBase" id="RU000382"/>
    </source>
</evidence>
<keyword evidence="3 5" id="KW-0456">Lyase</keyword>
<dbReference type="Pfam" id="PF00282">
    <property type="entry name" value="Pyridoxal_deC"/>
    <property type="match status" value="1"/>
</dbReference>
<dbReference type="GO" id="GO:0019752">
    <property type="term" value="P:carboxylic acid metabolic process"/>
    <property type="evidence" value="ECO:0007669"/>
    <property type="project" value="InterPro"/>
</dbReference>
<dbReference type="InterPro" id="IPR050477">
    <property type="entry name" value="GrpII_AminoAcid_Decarb"/>
</dbReference>
<dbReference type="SUPFAM" id="SSF53383">
    <property type="entry name" value="PLP-dependent transferases"/>
    <property type="match status" value="1"/>
</dbReference>
<dbReference type="InterPro" id="IPR015421">
    <property type="entry name" value="PyrdxlP-dep_Trfase_major"/>
</dbReference>
<gene>
    <name evidence="6" type="ORF">Lsan_2936</name>
</gene>
<dbReference type="PANTHER" id="PTHR42735:SF4">
    <property type="entry name" value="PYRIDOXAL PHOSPHATE-DEPENDENT DECARBOXYLASE FAMILY PROTEIN"/>
    <property type="match status" value="1"/>
</dbReference>
<evidence type="ECO:0000313" key="6">
    <source>
        <dbReference type="EMBL" id="KTD56776.1"/>
    </source>
</evidence>
<dbReference type="EC" id="4.1.1.-" evidence="6"/>
<dbReference type="EMBL" id="LNYU01000081">
    <property type="protein sequence ID" value="KTD56776.1"/>
    <property type="molecule type" value="Genomic_DNA"/>
</dbReference>
<dbReference type="PATRIC" id="fig|45074.5.peg.3159"/>
<keyword evidence="7" id="KW-1185">Reference proteome</keyword>
<dbReference type="Proteomes" id="UP000054703">
    <property type="component" value="Unassembled WGS sequence"/>
</dbReference>
<dbReference type="InterPro" id="IPR002129">
    <property type="entry name" value="PyrdxlP-dep_de-COase"/>
</dbReference>
<accession>A0A0W0YIJ3</accession>
<dbReference type="GO" id="GO:0016831">
    <property type="term" value="F:carboxy-lyase activity"/>
    <property type="evidence" value="ECO:0007669"/>
    <property type="project" value="InterPro"/>
</dbReference>
<dbReference type="InterPro" id="IPR015424">
    <property type="entry name" value="PyrdxlP-dep_Trfase"/>
</dbReference>
<organism evidence="6 7">
    <name type="scientific">Legionella santicrucis</name>
    <dbReference type="NCBI Taxonomy" id="45074"/>
    <lineage>
        <taxon>Bacteria</taxon>
        <taxon>Pseudomonadati</taxon>
        <taxon>Pseudomonadota</taxon>
        <taxon>Gammaproteobacteria</taxon>
        <taxon>Legionellales</taxon>
        <taxon>Legionellaceae</taxon>
        <taxon>Legionella</taxon>
    </lineage>
</organism>
<proteinExistence type="inferred from homology"/>